<proteinExistence type="predicted"/>
<protein>
    <submittedName>
        <fullName evidence="1">SDR family NAD(P)-dependent oxidoreductase</fullName>
    </submittedName>
</protein>
<dbReference type="GO" id="GO:0016616">
    <property type="term" value="F:oxidoreductase activity, acting on the CH-OH group of donors, NAD or NADP as acceptor"/>
    <property type="evidence" value="ECO:0007669"/>
    <property type="project" value="TreeGrafter"/>
</dbReference>
<dbReference type="InterPro" id="IPR052184">
    <property type="entry name" value="SDR_enzymes"/>
</dbReference>
<dbReference type="SUPFAM" id="SSF51735">
    <property type="entry name" value="NAD(P)-binding Rossmann-fold domains"/>
    <property type="match status" value="1"/>
</dbReference>
<evidence type="ECO:0000313" key="1">
    <source>
        <dbReference type="EMBL" id="MXP27444.1"/>
    </source>
</evidence>
<dbReference type="PANTHER" id="PTHR45458">
    <property type="entry name" value="SHORT-CHAIN DEHYDROGENASE/REDUCTASE SDR"/>
    <property type="match status" value="1"/>
</dbReference>
<dbReference type="RefSeq" id="WP_160751732.1">
    <property type="nucleotide sequence ID" value="NZ_WTYA01000001.1"/>
</dbReference>
<dbReference type="Pfam" id="PF00106">
    <property type="entry name" value="adh_short"/>
    <property type="match status" value="1"/>
</dbReference>
<accession>A0A845ACP3</accession>
<dbReference type="Gene3D" id="3.40.50.720">
    <property type="entry name" value="NAD(P)-binding Rossmann-like Domain"/>
    <property type="match status" value="1"/>
</dbReference>
<keyword evidence="2" id="KW-1185">Reference proteome</keyword>
<dbReference type="AlphaFoldDB" id="A0A845ACP3"/>
<dbReference type="InterPro" id="IPR036291">
    <property type="entry name" value="NAD(P)-bd_dom_sf"/>
</dbReference>
<dbReference type="InterPro" id="IPR002347">
    <property type="entry name" value="SDR_fam"/>
</dbReference>
<dbReference type="OrthoDB" id="9785826at2"/>
<dbReference type="PANTHER" id="PTHR45458:SF1">
    <property type="entry name" value="SHORT CHAIN DEHYDROGENASE"/>
    <property type="match status" value="1"/>
</dbReference>
<dbReference type="EMBL" id="WTYA01000001">
    <property type="protein sequence ID" value="MXP27444.1"/>
    <property type="molecule type" value="Genomic_DNA"/>
</dbReference>
<comment type="caution">
    <text evidence="1">The sequence shown here is derived from an EMBL/GenBank/DDBJ whole genome shotgun (WGS) entry which is preliminary data.</text>
</comment>
<dbReference type="PRINTS" id="PR00081">
    <property type="entry name" value="GDHRDH"/>
</dbReference>
<gene>
    <name evidence="1" type="ORF">GRI58_01235</name>
</gene>
<sequence>MNDKHAGKQPTVLIVGASRGLGYGLAAEFVKRNWRVIGTVRGDKRCLLHDLAEHHPDSLHIEQLDMVYPEQIAMLKLALQDEKLDALFICAGITTGDPLALIRDVDAEEFARVMVTNAYAPLQVMEALQDLVTDIGLIGAMSSGQGSIGNNLKGQREVYRASKAALNMLVKAFAAHEENRNRAIVVLAPGWIKTDLGGPDAPFTLEETVPSLVDVLLAKRNRPGAEYLDRFGDTVPW</sequence>
<reference evidence="1 2" key="1">
    <citation type="submission" date="2019-12" db="EMBL/GenBank/DDBJ databases">
        <title>Genomic-based taxomic classification of the family Erythrobacteraceae.</title>
        <authorList>
            <person name="Xu L."/>
        </authorList>
    </citation>
    <scope>NUCLEOTIDE SEQUENCE [LARGE SCALE GENOMIC DNA]</scope>
    <source>
        <strain evidence="1 2">KEMB 9005-328</strain>
    </source>
</reference>
<evidence type="ECO:0000313" key="2">
    <source>
        <dbReference type="Proteomes" id="UP000439780"/>
    </source>
</evidence>
<name>A0A845ACP3_9SPHN</name>
<dbReference type="Proteomes" id="UP000439780">
    <property type="component" value="Unassembled WGS sequence"/>
</dbReference>
<organism evidence="1 2">
    <name type="scientific">Qipengyuania algicida</name>
    <dbReference type="NCBI Taxonomy" id="1836209"/>
    <lineage>
        <taxon>Bacteria</taxon>
        <taxon>Pseudomonadati</taxon>
        <taxon>Pseudomonadota</taxon>
        <taxon>Alphaproteobacteria</taxon>
        <taxon>Sphingomonadales</taxon>
        <taxon>Erythrobacteraceae</taxon>
        <taxon>Qipengyuania</taxon>
    </lineage>
</organism>